<dbReference type="InterPro" id="IPR036890">
    <property type="entry name" value="HATPase_C_sf"/>
</dbReference>
<protein>
    <submittedName>
        <fullName evidence="4">Transcriptional regulator</fullName>
    </submittedName>
</protein>
<dbReference type="EMBL" id="POUB01000026">
    <property type="protein sequence ID" value="PZG01545.1"/>
    <property type="molecule type" value="Genomic_DNA"/>
</dbReference>
<dbReference type="GO" id="GO:0004674">
    <property type="term" value="F:protein serine/threonine kinase activity"/>
    <property type="evidence" value="ECO:0007669"/>
    <property type="project" value="UniProtKB-KW"/>
</dbReference>
<keyword evidence="5" id="KW-1185">Reference proteome</keyword>
<evidence type="ECO:0000313" key="4">
    <source>
        <dbReference type="EMBL" id="PZG01545.1"/>
    </source>
</evidence>
<keyword evidence="1" id="KW-0723">Serine/threonine-protein kinase</keyword>
<evidence type="ECO:0000256" key="1">
    <source>
        <dbReference type="ARBA" id="ARBA00022527"/>
    </source>
</evidence>
<keyword evidence="1" id="KW-0418">Kinase</keyword>
<name>A0A2W2D7X6_9ACTN</name>
<dbReference type="NCBIfam" id="NF041045">
    <property type="entry name" value="RsbA_anti_sig"/>
    <property type="match status" value="1"/>
</dbReference>
<dbReference type="InterPro" id="IPR047718">
    <property type="entry name" value="RsbA-like_anti_sig"/>
</dbReference>
<comment type="caution">
    <text evidence="4">The sequence shown here is derived from an EMBL/GenBank/DDBJ whole genome shotgun (WGS) entry which is preliminary data.</text>
</comment>
<dbReference type="OrthoDB" id="4088450at2"/>
<dbReference type="PANTHER" id="PTHR35526:SF3">
    <property type="entry name" value="ANTI-SIGMA-F FACTOR RSBW"/>
    <property type="match status" value="1"/>
</dbReference>
<gene>
    <name evidence="4" type="ORF">C1I99_06575</name>
</gene>
<dbReference type="Pfam" id="PF14417">
    <property type="entry name" value="MEDS"/>
    <property type="match status" value="1"/>
</dbReference>
<dbReference type="InterPro" id="IPR025847">
    <property type="entry name" value="MEDS_domain"/>
</dbReference>
<organism evidence="4 5">
    <name type="scientific">Micromonospora deserti</name>
    <dbReference type="NCBI Taxonomy" id="2070366"/>
    <lineage>
        <taxon>Bacteria</taxon>
        <taxon>Bacillati</taxon>
        <taxon>Actinomycetota</taxon>
        <taxon>Actinomycetes</taxon>
        <taxon>Micromonosporales</taxon>
        <taxon>Micromonosporaceae</taxon>
        <taxon>Micromonospora</taxon>
    </lineage>
</organism>
<dbReference type="RefSeq" id="WP_111133308.1">
    <property type="nucleotide sequence ID" value="NZ_POUB01000026.1"/>
</dbReference>
<accession>A0A2W2D7X6</accession>
<keyword evidence="1" id="KW-0808">Transferase</keyword>
<evidence type="ECO:0000259" key="3">
    <source>
        <dbReference type="Pfam" id="PF14417"/>
    </source>
</evidence>
<sequence length="324" mass="34432">MSDAVRTGAAAHHQGYFHEAVRYASDEELLAVAVPFLLGGVAAGEPTFVALGERTGGLVRAALPANRGVEFLPGDDVYARPAAAIRSYRQLLADQVAAGAGQIRIIGEVPPVALGPTWDWWARYESAINHAYDDFPLWSMCAYDSRTTPAAMLADVARTHPRFATPDGRHVPSETWTPPASYLRENRPVAPDPLQATPPAVELTEPTAARARTAVYDADRGQLPADDVADLVVAVSETVTNALRHGAPPVRLRLWSGDDRIIVTVSDGGDGPRDPFAGLLPANGTAPGGLGLWITYQSCNHVTLHCGADGFTVRLTAGNPHAAR</sequence>
<dbReference type="Proteomes" id="UP000248749">
    <property type="component" value="Unassembled WGS sequence"/>
</dbReference>
<dbReference type="InterPro" id="IPR050267">
    <property type="entry name" value="Anti-sigma-factor_SerPK"/>
</dbReference>
<dbReference type="Pfam" id="PF13581">
    <property type="entry name" value="HATPase_c_2"/>
    <property type="match status" value="1"/>
</dbReference>
<dbReference type="CDD" id="cd16936">
    <property type="entry name" value="HATPase_RsbW-like"/>
    <property type="match status" value="1"/>
</dbReference>
<dbReference type="Gene3D" id="3.30.565.10">
    <property type="entry name" value="Histidine kinase-like ATPase, C-terminal domain"/>
    <property type="match status" value="1"/>
</dbReference>
<dbReference type="PANTHER" id="PTHR35526">
    <property type="entry name" value="ANTI-SIGMA-F FACTOR RSBW-RELATED"/>
    <property type="match status" value="1"/>
</dbReference>
<feature type="domain" description="Histidine kinase/HSP90-like ATPase" evidence="2">
    <location>
        <begin position="208"/>
        <end position="316"/>
    </location>
</feature>
<dbReference type="AlphaFoldDB" id="A0A2W2D7X6"/>
<evidence type="ECO:0000259" key="2">
    <source>
        <dbReference type="Pfam" id="PF13581"/>
    </source>
</evidence>
<dbReference type="InterPro" id="IPR003594">
    <property type="entry name" value="HATPase_dom"/>
</dbReference>
<dbReference type="SUPFAM" id="SSF55874">
    <property type="entry name" value="ATPase domain of HSP90 chaperone/DNA topoisomerase II/histidine kinase"/>
    <property type="match status" value="1"/>
</dbReference>
<proteinExistence type="predicted"/>
<evidence type="ECO:0000313" key="5">
    <source>
        <dbReference type="Proteomes" id="UP000248749"/>
    </source>
</evidence>
<feature type="domain" description="MEDS" evidence="3">
    <location>
        <begin position="18"/>
        <end position="161"/>
    </location>
</feature>
<reference evidence="4 5" key="1">
    <citation type="submission" date="2018-01" db="EMBL/GenBank/DDBJ databases">
        <title>Draft genome sequence of Salinispora sp. 13K206.</title>
        <authorList>
            <person name="Sahin N."/>
            <person name="Saygin H."/>
            <person name="Ay H."/>
        </authorList>
    </citation>
    <scope>NUCLEOTIDE SEQUENCE [LARGE SCALE GENOMIC DNA]</scope>
    <source>
        <strain evidence="4 5">13K206</strain>
    </source>
</reference>